<name>A0A438FU58_VITVI</name>
<dbReference type="InterPro" id="IPR036397">
    <property type="entry name" value="RNaseH_sf"/>
</dbReference>
<organism evidence="4 5">
    <name type="scientific">Vitis vinifera</name>
    <name type="common">Grape</name>
    <dbReference type="NCBI Taxonomy" id="29760"/>
    <lineage>
        <taxon>Eukaryota</taxon>
        <taxon>Viridiplantae</taxon>
        <taxon>Streptophyta</taxon>
        <taxon>Embryophyta</taxon>
        <taxon>Tracheophyta</taxon>
        <taxon>Spermatophyta</taxon>
        <taxon>Magnoliopsida</taxon>
        <taxon>eudicotyledons</taxon>
        <taxon>Gunneridae</taxon>
        <taxon>Pentapetalae</taxon>
        <taxon>rosids</taxon>
        <taxon>Vitales</taxon>
        <taxon>Vitaceae</taxon>
        <taxon>Viteae</taxon>
        <taxon>Vitis</taxon>
    </lineage>
</organism>
<keyword evidence="1" id="KW-0479">Metal-binding</keyword>
<evidence type="ECO:0000313" key="5">
    <source>
        <dbReference type="Proteomes" id="UP000288805"/>
    </source>
</evidence>
<evidence type="ECO:0000256" key="1">
    <source>
        <dbReference type="ARBA" id="ARBA00022723"/>
    </source>
</evidence>
<dbReference type="InterPro" id="IPR057670">
    <property type="entry name" value="SH3_retrovirus"/>
</dbReference>
<dbReference type="Pfam" id="PF07727">
    <property type="entry name" value="RVT_2"/>
    <property type="match status" value="1"/>
</dbReference>
<proteinExistence type="predicted"/>
<dbReference type="AlphaFoldDB" id="A0A438FU58"/>
<dbReference type="PROSITE" id="PS50994">
    <property type="entry name" value="INTEGRASE"/>
    <property type="match status" value="1"/>
</dbReference>
<dbReference type="SUPFAM" id="SSF56672">
    <property type="entry name" value="DNA/RNA polymerases"/>
    <property type="match status" value="1"/>
</dbReference>
<gene>
    <name evidence="4" type="primary">POLX_1837</name>
    <name evidence="4" type="ORF">CK203_058609</name>
</gene>
<sequence length="818" mass="93242">MIETRYNTKVRVLCNDNGGEYQSSDLQKYLEGHGIIHQTTCSNTPQQNGVVERKNRHLLEVVRASLIATKTPISYWGEAITSAAYLINRVPSSSINFQTPLQALTNVVVAPTVPNLPPRVFSCVAFVHLHKHQRTKLTSHVLQCVFVGYALHKKGYRCYHPPTRQMYITMDVVFHEDSMYFSSESELQGEYHKEIQTLDYDYHISEEDESKQSELVNQEAGELDMSGQQFGSEDVFIEIPNQSSSVEGVLNLEPDPFMKRLPHRHNRECPLGKKPVGCRWIYTVKYKADGSIERFKARLVAKAYTQTYGIDYIETFAPVAKINTIQVLLSLAANLDWPLQQFDVKNVFLHGELSEEVYMDLPPGCMVSEKQCQKVCKLKKSLYGLKQSPRAWFGRFTKSMRAFGYRQSNSDHTLFLKKQHVSRSSEGIFLSQRKYALDLLQETRMSGCQPVNTPIEESLKLCVEPNQVSTDKGRYQRLVGRLMYLAHTRPDLAYALSVVSQYMHNPREQHMNAVMRILRYLKNAPGKGILFAKNVDHQSIEERRFFDCLEEKHKGIGEESNCHQGCLEDGGRVDMRGELNGAKSSNEFGNDSKYGRGVLHLWVTESEIKFEKKTEEDDWTRESVMSDVFNFAFFMRKLQLVRTGCRAEIWTAMVSICVETGDFTSDKKLFDKMPHKDPIAWNSMISGYLQQLPRQKIIDAIDATIVGMFADSKEARADIREVPFLPFSPGDKKVALNNIDADGNAETIHKVLKLGVNVKMIIDDQLATIKEMGCRLRMGTNMHSYASLLGQDKDASIAALPVGETRKEMDLVLKKWKI</sequence>
<evidence type="ECO:0000259" key="3">
    <source>
        <dbReference type="PROSITE" id="PS50994"/>
    </source>
</evidence>
<dbReference type="Pfam" id="PF25597">
    <property type="entry name" value="SH3_retrovirus"/>
    <property type="match status" value="1"/>
</dbReference>
<dbReference type="SUPFAM" id="SSF53098">
    <property type="entry name" value="Ribonuclease H-like"/>
    <property type="match status" value="1"/>
</dbReference>
<accession>A0A438FU58</accession>
<keyword evidence="2" id="KW-0378">Hydrolase</keyword>
<dbReference type="InterPro" id="IPR013103">
    <property type="entry name" value="RVT_2"/>
</dbReference>
<dbReference type="Gene3D" id="3.30.420.10">
    <property type="entry name" value="Ribonuclease H-like superfamily/Ribonuclease H"/>
    <property type="match status" value="1"/>
</dbReference>
<dbReference type="PANTHER" id="PTHR42648:SF22">
    <property type="entry name" value="REVERSE TRANSCRIPTASE TY1_COPIA-TYPE DOMAIN-CONTAINING PROTEIN"/>
    <property type="match status" value="1"/>
</dbReference>
<dbReference type="InterPro" id="IPR043502">
    <property type="entry name" value="DNA/RNA_pol_sf"/>
</dbReference>
<dbReference type="EMBL" id="QGNW01000740">
    <property type="protein sequence ID" value="RVW63461.1"/>
    <property type="molecule type" value="Genomic_DNA"/>
</dbReference>
<dbReference type="GO" id="GO:0003676">
    <property type="term" value="F:nucleic acid binding"/>
    <property type="evidence" value="ECO:0007669"/>
    <property type="project" value="InterPro"/>
</dbReference>
<reference evidence="4 5" key="1">
    <citation type="journal article" date="2018" name="PLoS Genet.">
        <title>Population sequencing reveals clonal diversity and ancestral inbreeding in the grapevine cultivar Chardonnay.</title>
        <authorList>
            <person name="Roach M.J."/>
            <person name="Johnson D.L."/>
            <person name="Bohlmann J."/>
            <person name="van Vuuren H.J."/>
            <person name="Jones S.J."/>
            <person name="Pretorius I.S."/>
            <person name="Schmidt S.A."/>
            <person name="Borneman A.R."/>
        </authorList>
    </citation>
    <scope>NUCLEOTIDE SEQUENCE [LARGE SCALE GENOMIC DNA]</scope>
    <source>
        <strain evidence="5">cv. Chardonnay</strain>
        <tissue evidence="4">Leaf</tissue>
    </source>
</reference>
<feature type="domain" description="Integrase catalytic" evidence="3">
    <location>
        <begin position="1"/>
        <end position="108"/>
    </location>
</feature>
<dbReference type="InterPro" id="IPR039537">
    <property type="entry name" value="Retrotran_Ty1/copia-like"/>
</dbReference>
<dbReference type="GO" id="GO:0016787">
    <property type="term" value="F:hydrolase activity"/>
    <property type="evidence" value="ECO:0007669"/>
    <property type="project" value="UniProtKB-KW"/>
</dbReference>
<dbReference type="Proteomes" id="UP000288805">
    <property type="component" value="Unassembled WGS sequence"/>
</dbReference>
<evidence type="ECO:0000256" key="2">
    <source>
        <dbReference type="ARBA" id="ARBA00022801"/>
    </source>
</evidence>
<dbReference type="GO" id="GO:0015074">
    <property type="term" value="P:DNA integration"/>
    <property type="evidence" value="ECO:0007669"/>
    <property type="project" value="InterPro"/>
</dbReference>
<dbReference type="PANTHER" id="PTHR42648">
    <property type="entry name" value="TRANSPOSASE, PUTATIVE-RELATED"/>
    <property type="match status" value="1"/>
</dbReference>
<evidence type="ECO:0000313" key="4">
    <source>
        <dbReference type="EMBL" id="RVW63461.1"/>
    </source>
</evidence>
<protein>
    <submittedName>
        <fullName evidence="4">Retrovirus-related Pol polyprotein from transposon TNT 1-94</fullName>
    </submittedName>
</protein>
<dbReference type="Gene3D" id="1.25.40.10">
    <property type="entry name" value="Tetratricopeptide repeat domain"/>
    <property type="match status" value="1"/>
</dbReference>
<dbReference type="InterPro" id="IPR011990">
    <property type="entry name" value="TPR-like_helical_dom_sf"/>
</dbReference>
<dbReference type="Gene3D" id="3.40.50.1000">
    <property type="entry name" value="HAD superfamily/HAD-like"/>
    <property type="match status" value="1"/>
</dbReference>
<comment type="caution">
    <text evidence="4">The sequence shown here is derived from an EMBL/GenBank/DDBJ whole genome shotgun (WGS) entry which is preliminary data.</text>
</comment>
<dbReference type="InterPro" id="IPR001584">
    <property type="entry name" value="Integrase_cat-core"/>
</dbReference>
<dbReference type="GO" id="GO:0046872">
    <property type="term" value="F:metal ion binding"/>
    <property type="evidence" value="ECO:0007669"/>
    <property type="project" value="UniProtKB-KW"/>
</dbReference>
<dbReference type="InterPro" id="IPR012337">
    <property type="entry name" value="RNaseH-like_sf"/>
</dbReference>
<dbReference type="InterPro" id="IPR023214">
    <property type="entry name" value="HAD_sf"/>
</dbReference>